<dbReference type="EMBL" id="KV417536">
    <property type="protein sequence ID" value="KZP22866.1"/>
    <property type="molecule type" value="Genomic_DNA"/>
</dbReference>
<evidence type="ECO:0000313" key="2">
    <source>
        <dbReference type="EMBL" id="KZP22866.1"/>
    </source>
</evidence>
<dbReference type="Pfam" id="PF18718">
    <property type="entry name" value="CxC5"/>
    <property type="match status" value="1"/>
</dbReference>
<dbReference type="InterPro" id="IPR041539">
    <property type="entry name" value="CxC5"/>
</dbReference>
<dbReference type="STRING" id="436010.A0A166LED4"/>
<organism evidence="2 3">
    <name type="scientific">Athelia psychrophila</name>
    <dbReference type="NCBI Taxonomy" id="1759441"/>
    <lineage>
        <taxon>Eukaryota</taxon>
        <taxon>Fungi</taxon>
        <taxon>Dikarya</taxon>
        <taxon>Basidiomycota</taxon>
        <taxon>Agaricomycotina</taxon>
        <taxon>Agaricomycetes</taxon>
        <taxon>Agaricomycetidae</taxon>
        <taxon>Atheliales</taxon>
        <taxon>Atheliaceae</taxon>
        <taxon>Athelia</taxon>
    </lineage>
</organism>
<dbReference type="Proteomes" id="UP000076532">
    <property type="component" value="Unassembled WGS sequence"/>
</dbReference>
<gene>
    <name evidence="2" type="ORF">FIBSPDRAFT_889988</name>
</gene>
<evidence type="ECO:0000259" key="1">
    <source>
        <dbReference type="Pfam" id="PF18718"/>
    </source>
</evidence>
<evidence type="ECO:0000313" key="3">
    <source>
        <dbReference type="Proteomes" id="UP000076532"/>
    </source>
</evidence>
<dbReference type="OrthoDB" id="2527272at2759"/>
<proteinExistence type="predicted"/>
<reference evidence="2 3" key="1">
    <citation type="journal article" date="2016" name="Mol. Biol. Evol.">
        <title>Comparative Genomics of Early-Diverging Mushroom-Forming Fungi Provides Insights into the Origins of Lignocellulose Decay Capabilities.</title>
        <authorList>
            <person name="Nagy L.G."/>
            <person name="Riley R."/>
            <person name="Tritt A."/>
            <person name="Adam C."/>
            <person name="Daum C."/>
            <person name="Floudas D."/>
            <person name="Sun H."/>
            <person name="Yadav J.S."/>
            <person name="Pangilinan J."/>
            <person name="Larsson K.H."/>
            <person name="Matsuura K."/>
            <person name="Barry K."/>
            <person name="Labutti K."/>
            <person name="Kuo R."/>
            <person name="Ohm R.A."/>
            <person name="Bhattacharya S.S."/>
            <person name="Shirouzu T."/>
            <person name="Yoshinaga Y."/>
            <person name="Martin F.M."/>
            <person name="Grigoriev I.V."/>
            <person name="Hibbett D.S."/>
        </authorList>
    </citation>
    <scope>NUCLEOTIDE SEQUENCE [LARGE SCALE GENOMIC DNA]</scope>
    <source>
        <strain evidence="2 3">CBS 109695</strain>
    </source>
</reference>
<sequence length="292" mass="33005">MPTVQDLIIVLQTLFPADLDLKRTLFALAAITTVYPLLLLHRNQLAGQHRQGAETGWMTAIWAVIYSAFHPELADPDLWNDEGPGADAAQQIYEYIGDICNLFGAGPLFTDPKYLLITRHTICIFCSQEDPSNILHKKGKGWVIKLIGTDFKICSAQLVVGACRKCGARYYPDHITYQLGGVHLQKLEWDPEYLRISKHGVWAIRQLAVSQEKAIYHLHASFFNFTHWLNSTNGTPTLTIRQSQKLFMEHFSHRLISAHNMEDTFFCPADPSTNTLAQSVCCGFRKVFVTNP</sequence>
<accession>A0A166LED4</accession>
<keyword evidence="3" id="KW-1185">Reference proteome</keyword>
<feature type="domain" description="CxC5 like cysteine cluster associated with KDZ" evidence="1">
    <location>
        <begin position="114"/>
        <end position="232"/>
    </location>
</feature>
<protein>
    <recommendedName>
        <fullName evidence="1">CxC5 like cysteine cluster associated with KDZ domain-containing protein</fullName>
    </recommendedName>
</protein>
<name>A0A166LED4_9AGAM</name>
<dbReference type="AlphaFoldDB" id="A0A166LED4"/>